<dbReference type="EMBL" id="LSMT01000056">
    <property type="protein sequence ID" value="PFX30083.1"/>
    <property type="molecule type" value="Genomic_DNA"/>
</dbReference>
<organism evidence="1 2">
    <name type="scientific">Stylophora pistillata</name>
    <name type="common">Smooth cauliflower coral</name>
    <dbReference type="NCBI Taxonomy" id="50429"/>
    <lineage>
        <taxon>Eukaryota</taxon>
        <taxon>Metazoa</taxon>
        <taxon>Cnidaria</taxon>
        <taxon>Anthozoa</taxon>
        <taxon>Hexacorallia</taxon>
        <taxon>Scleractinia</taxon>
        <taxon>Astrocoeniina</taxon>
        <taxon>Pocilloporidae</taxon>
        <taxon>Stylophora</taxon>
    </lineage>
</organism>
<proteinExistence type="predicted"/>
<keyword evidence="2" id="KW-1185">Reference proteome</keyword>
<accession>A0A2B4SLY8</accession>
<evidence type="ECO:0000313" key="1">
    <source>
        <dbReference type="EMBL" id="PFX30083.1"/>
    </source>
</evidence>
<dbReference type="Pfam" id="PF10927">
    <property type="entry name" value="DUF2738"/>
    <property type="match status" value="1"/>
</dbReference>
<name>A0A2B4SLY8_STYPI</name>
<sequence>MQLTSIKKLNKQNVIFNEAVVNQYGHQSINIEVKNGWGENTPGPLVIVFPLLFSFGVQKSLDKAGDLNGYSIPTCLWGVLNQPSQREFNFYDGLKKIQHLCYEHLENLFGPETAEMLKLPLIEREGKAPILYSKLIFTKRTQKIHTLFQSRENAKENPLDYLDQYCKVKMALIIESIYISDEAVTVQIKVNGIFVKPIPQRQPLVSLSSDEEDEEEGPQFSQDLLIGCKGEFAHIDLSVELLHIGVRLEKEAGTCYCSKRDWVHGYPSNYPSDNDEHGASQVAEKTLSFEALEDLPRAPPLLVIVFVKSFELIDLLLSDRVVDVVEVENGCVSHFIMNTP</sequence>
<protein>
    <submittedName>
        <fullName evidence="1">Uncharacterized protein</fullName>
    </submittedName>
</protein>
<gene>
    <name evidence="1" type="ORF">AWC38_SpisGene5138</name>
</gene>
<dbReference type="Proteomes" id="UP000225706">
    <property type="component" value="Unassembled WGS sequence"/>
</dbReference>
<dbReference type="AlphaFoldDB" id="A0A2B4SLY8"/>
<dbReference type="InterPro" id="IPR024416">
    <property type="entry name" value="DUF2738"/>
</dbReference>
<evidence type="ECO:0000313" key="2">
    <source>
        <dbReference type="Proteomes" id="UP000225706"/>
    </source>
</evidence>
<comment type="caution">
    <text evidence="1">The sequence shown here is derived from an EMBL/GenBank/DDBJ whole genome shotgun (WGS) entry which is preliminary data.</text>
</comment>
<reference evidence="2" key="1">
    <citation type="journal article" date="2017" name="bioRxiv">
        <title>Comparative analysis of the genomes of Stylophora pistillata and Acropora digitifera provides evidence for extensive differences between species of corals.</title>
        <authorList>
            <person name="Voolstra C.R."/>
            <person name="Li Y."/>
            <person name="Liew Y.J."/>
            <person name="Baumgarten S."/>
            <person name="Zoccola D."/>
            <person name="Flot J.-F."/>
            <person name="Tambutte S."/>
            <person name="Allemand D."/>
            <person name="Aranda M."/>
        </authorList>
    </citation>
    <scope>NUCLEOTIDE SEQUENCE [LARGE SCALE GENOMIC DNA]</scope>
</reference>